<name>A0A4Z1PTG2_9PEZI</name>
<evidence type="ECO:0000256" key="2">
    <source>
        <dbReference type="ARBA" id="ARBA00022737"/>
    </source>
</evidence>
<dbReference type="STRING" id="86259.A0A4Z1PTG2"/>
<dbReference type="Proteomes" id="UP000298493">
    <property type="component" value="Unassembled WGS sequence"/>
</dbReference>
<protein>
    <recommendedName>
        <fullName evidence="5">LisH domain-containing protein</fullName>
    </recommendedName>
</protein>
<sequence length="484" mass="52545">MPPFSDSPAFIVARFLRTNAYPDTLATFICEAGLPLDAGSSFPGALSVEQILTEKKAYDLSANFEKLGVDDTEKKWTIPAPSAPTVIELPTTANLLQSSVEYLHVGGESGHAQPLILASTADRRLNILFPDAKNLVRSHTQLQDSPILSYTVVGKRFLICSSMSGRVVVYDSQKDQLVVHRKDHAKYVVHVTSWESGDHVWLATAGWDQKVLLYECRITEDSMTLENPVGIIQLASNPEALLFRHEPDSDCLYLLVTRRDSTFVYYYQIAEDQLLSSVSKPVIMPISGKQNLAPLSNAWVAFSPAAMSASPSDPNLIAIATSSVPHMKLLVVKLLYPPATATDKSAQGGESVFPQIQHSSPADVATTTEAAQQARAALAVQDREVGAILVHCNTLSPQSAYSTPTLAWRPDGSGVWVNSDDGTIRGIETSTGKIVAKLQGHEPGSKIRCLSTASICLGEVESKTEEWVLSGGFDQSLILWKTRP</sequence>
<dbReference type="InterPro" id="IPR036322">
    <property type="entry name" value="WD40_repeat_dom_sf"/>
</dbReference>
<dbReference type="EMBL" id="SNSC02000002">
    <property type="protein sequence ID" value="TID26289.1"/>
    <property type="molecule type" value="Genomic_DNA"/>
</dbReference>
<evidence type="ECO:0008006" key="5">
    <source>
        <dbReference type="Google" id="ProtNLM"/>
    </source>
</evidence>
<reference evidence="3 4" key="1">
    <citation type="submission" date="2019-04" db="EMBL/GenBank/DDBJ databases">
        <title>High contiguity whole genome sequence and gene annotation resource for two Venturia nashicola isolates.</title>
        <authorList>
            <person name="Prokchorchik M."/>
            <person name="Won K."/>
            <person name="Lee Y."/>
            <person name="Choi E.D."/>
            <person name="Segonzac C."/>
            <person name="Sohn K.H."/>
        </authorList>
    </citation>
    <scope>NUCLEOTIDE SEQUENCE [LARGE SCALE GENOMIC DNA]</scope>
    <source>
        <strain evidence="3 4">PRI2</strain>
    </source>
</reference>
<evidence type="ECO:0000256" key="1">
    <source>
        <dbReference type="ARBA" id="ARBA00022574"/>
    </source>
</evidence>
<dbReference type="Pfam" id="PF00400">
    <property type="entry name" value="WD40"/>
    <property type="match status" value="1"/>
</dbReference>
<keyword evidence="4" id="KW-1185">Reference proteome</keyword>
<accession>A0A4Z1PTG2</accession>
<dbReference type="OrthoDB" id="1932312at2759"/>
<proteinExistence type="predicted"/>
<dbReference type="Gene3D" id="2.130.10.10">
    <property type="entry name" value="YVTN repeat-like/Quinoprotein amine dehydrogenase"/>
    <property type="match status" value="2"/>
</dbReference>
<dbReference type="PROSITE" id="PS50896">
    <property type="entry name" value="LISH"/>
    <property type="match status" value="1"/>
</dbReference>
<dbReference type="InterPro" id="IPR015943">
    <property type="entry name" value="WD40/YVTN_repeat-like_dom_sf"/>
</dbReference>
<dbReference type="SMART" id="SM00320">
    <property type="entry name" value="WD40"/>
    <property type="match status" value="3"/>
</dbReference>
<keyword evidence="1" id="KW-0853">WD repeat</keyword>
<keyword evidence="2" id="KW-0677">Repeat</keyword>
<dbReference type="InterPro" id="IPR001680">
    <property type="entry name" value="WD40_rpt"/>
</dbReference>
<organism evidence="3 4">
    <name type="scientific">Venturia nashicola</name>
    <dbReference type="NCBI Taxonomy" id="86259"/>
    <lineage>
        <taxon>Eukaryota</taxon>
        <taxon>Fungi</taxon>
        <taxon>Dikarya</taxon>
        <taxon>Ascomycota</taxon>
        <taxon>Pezizomycotina</taxon>
        <taxon>Dothideomycetes</taxon>
        <taxon>Pleosporomycetidae</taxon>
        <taxon>Venturiales</taxon>
        <taxon>Venturiaceae</taxon>
        <taxon>Venturia</taxon>
    </lineage>
</organism>
<dbReference type="SUPFAM" id="SSF50978">
    <property type="entry name" value="WD40 repeat-like"/>
    <property type="match status" value="1"/>
</dbReference>
<comment type="caution">
    <text evidence="3">The sequence shown here is derived from an EMBL/GenBank/DDBJ whole genome shotgun (WGS) entry which is preliminary data.</text>
</comment>
<dbReference type="InterPro" id="IPR051179">
    <property type="entry name" value="WD_repeat_multifunction"/>
</dbReference>
<evidence type="ECO:0000313" key="3">
    <source>
        <dbReference type="EMBL" id="TID26289.1"/>
    </source>
</evidence>
<dbReference type="AlphaFoldDB" id="A0A4Z1PTG2"/>
<dbReference type="InterPro" id="IPR006594">
    <property type="entry name" value="LisH"/>
</dbReference>
<dbReference type="PANTHER" id="PTHR19857:SF8">
    <property type="entry name" value="ANGIO-ASSOCIATED MIGRATORY CELL PROTEIN"/>
    <property type="match status" value="1"/>
</dbReference>
<gene>
    <name evidence="3" type="ORF">E6O75_ATG00782</name>
</gene>
<evidence type="ECO:0000313" key="4">
    <source>
        <dbReference type="Proteomes" id="UP000298493"/>
    </source>
</evidence>
<dbReference type="PANTHER" id="PTHR19857">
    <property type="entry name" value="MITOCHONDRIAL DIVISION PROTEIN 1-RELATED"/>
    <property type="match status" value="1"/>
</dbReference>